<feature type="region of interest" description="Disordered" evidence="1">
    <location>
        <begin position="36"/>
        <end position="60"/>
    </location>
</feature>
<sequence>MKVALVVTPRTLENQRRELLIGEPQGIIVENSAKVQGGSSSWSGLRSSSTPGHCGSKGQQVSTSWRGLVSAWHVGDNRFTKGLDVSMGGSGARWSTWSQLTSLVASPRDVSLSTGCVSASK</sequence>
<dbReference type="AlphaFoldDB" id="A0ABD3KLM3"/>
<gene>
    <name evidence="2" type="ORF">ACJRO7_020466</name>
</gene>
<organism evidence="2 3">
    <name type="scientific">Eucalyptus globulus</name>
    <name type="common">Tasmanian blue gum</name>
    <dbReference type="NCBI Taxonomy" id="34317"/>
    <lineage>
        <taxon>Eukaryota</taxon>
        <taxon>Viridiplantae</taxon>
        <taxon>Streptophyta</taxon>
        <taxon>Embryophyta</taxon>
        <taxon>Tracheophyta</taxon>
        <taxon>Spermatophyta</taxon>
        <taxon>Magnoliopsida</taxon>
        <taxon>eudicotyledons</taxon>
        <taxon>Gunneridae</taxon>
        <taxon>Pentapetalae</taxon>
        <taxon>rosids</taxon>
        <taxon>malvids</taxon>
        <taxon>Myrtales</taxon>
        <taxon>Myrtaceae</taxon>
        <taxon>Myrtoideae</taxon>
        <taxon>Eucalypteae</taxon>
        <taxon>Eucalyptus</taxon>
    </lineage>
</organism>
<dbReference type="Proteomes" id="UP001634007">
    <property type="component" value="Unassembled WGS sequence"/>
</dbReference>
<accession>A0ABD3KLM3</accession>
<dbReference type="EMBL" id="JBJKBG010000005">
    <property type="protein sequence ID" value="KAL3739073.1"/>
    <property type="molecule type" value="Genomic_DNA"/>
</dbReference>
<keyword evidence="3" id="KW-1185">Reference proteome</keyword>
<reference evidence="2 3" key="1">
    <citation type="submission" date="2024-11" db="EMBL/GenBank/DDBJ databases">
        <title>Chromosome-level genome assembly of Eucalyptus globulus Labill. provides insights into its genome evolution.</title>
        <authorList>
            <person name="Li X."/>
        </authorList>
    </citation>
    <scope>NUCLEOTIDE SEQUENCE [LARGE SCALE GENOMIC DNA]</scope>
    <source>
        <strain evidence="2">CL2024</strain>
        <tissue evidence="2">Fresh tender leaves</tissue>
    </source>
</reference>
<name>A0ABD3KLM3_EUCGL</name>
<evidence type="ECO:0000313" key="3">
    <source>
        <dbReference type="Proteomes" id="UP001634007"/>
    </source>
</evidence>
<proteinExistence type="predicted"/>
<comment type="caution">
    <text evidence="2">The sequence shown here is derived from an EMBL/GenBank/DDBJ whole genome shotgun (WGS) entry which is preliminary data.</text>
</comment>
<evidence type="ECO:0000256" key="1">
    <source>
        <dbReference type="SAM" id="MobiDB-lite"/>
    </source>
</evidence>
<protein>
    <submittedName>
        <fullName evidence="2">Uncharacterized protein</fullName>
    </submittedName>
</protein>
<feature type="compositionally biased region" description="Low complexity" evidence="1">
    <location>
        <begin position="37"/>
        <end position="49"/>
    </location>
</feature>
<evidence type="ECO:0000313" key="2">
    <source>
        <dbReference type="EMBL" id="KAL3739073.1"/>
    </source>
</evidence>